<dbReference type="PANTHER" id="PTHR30036">
    <property type="entry name" value="D-XYLOSE-BINDING PERIPLASMIC PROTEIN"/>
    <property type="match status" value="1"/>
</dbReference>
<reference evidence="6 7" key="1">
    <citation type="journal article" date="2010" name="Stand. Genomic Sci.">
        <title>Complete genome sequence of Spirochaeta smaragdinae type strain (SEBR 4228).</title>
        <authorList>
            <person name="Mavromatis K."/>
            <person name="Yasawong M."/>
            <person name="Chertkov O."/>
            <person name="Lapidus A."/>
            <person name="Lucas S."/>
            <person name="Nolan M."/>
            <person name="Del Rio T.G."/>
            <person name="Tice H."/>
            <person name="Cheng J.F."/>
            <person name="Pitluck S."/>
            <person name="Liolios K."/>
            <person name="Ivanova N."/>
            <person name="Tapia R."/>
            <person name="Han C."/>
            <person name="Bruce D."/>
            <person name="Goodwin L."/>
            <person name="Pati A."/>
            <person name="Chen A."/>
            <person name="Palaniappan K."/>
            <person name="Land M."/>
            <person name="Hauser L."/>
            <person name="Chang Y.J."/>
            <person name="Jeffries C.D."/>
            <person name="Detter J.C."/>
            <person name="Rohde M."/>
            <person name="Brambilla E."/>
            <person name="Spring S."/>
            <person name="Goker M."/>
            <person name="Sikorski J."/>
            <person name="Woyke T."/>
            <person name="Bristow J."/>
            <person name="Eisen J.A."/>
            <person name="Markowitz V."/>
            <person name="Hugenholtz P."/>
            <person name="Klenk H.P."/>
            <person name="Kyrpides N.C."/>
        </authorList>
    </citation>
    <scope>NUCLEOTIDE SEQUENCE [LARGE SCALE GENOMIC DNA]</scope>
    <source>
        <strain evidence="7">DSM 11293 / JCM 15392 / SEBR 4228</strain>
    </source>
</reference>
<evidence type="ECO:0000256" key="1">
    <source>
        <dbReference type="ARBA" id="ARBA00004196"/>
    </source>
</evidence>
<evidence type="ECO:0000259" key="5">
    <source>
        <dbReference type="Pfam" id="PF13407"/>
    </source>
</evidence>
<comment type="subcellular location">
    <subcellularLocation>
        <location evidence="1">Cell envelope</location>
    </subcellularLocation>
</comment>
<dbReference type="Proteomes" id="UP000002318">
    <property type="component" value="Chromosome"/>
</dbReference>
<dbReference type="Pfam" id="PF13407">
    <property type="entry name" value="Peripla_BP_4"/>
    <property type="match status" value="1"/>
</dbReference>
<accession>E1R7K5</accession>
<dbReference type="GO" id="GO:0030246">
    <property type="term" value="F:carbohydrate binding"/>
    <property type="evidence" value="ECO:0007669"/>
    <property type="project" value="TreeGrafter"/>
</dbReference>
<evidence type="ECO:0000313" key="6">
    <source>
        <dbReference type="EMBL" id="ADK82710.1"/>
    </source>
</evidence>
<dbReference type="InterPro" id="IPR028082">
    <property type="entry name" value="Peripla_BP_I"/>
</dbReference>
<proteinExistence type="inferred from homology"/>
<sequence>MKKMLSSVMALVLFLVPFFVSAEGSQESTAESKSKEEVVIGFSFPTLREERWAAEKEIAIAYAKQQGVKLIVQDADTDANVQNQQIDNLITQDVDCLIIGPQDVNAMSSSLDAAKEAGIPVISYLRLIDNKGLTMFVGYDFTMIGEDMAKSATNSVPEGNYVVIAGDSGDNVSYQLRDGFYNVIQPKINSGDISVVYEQYIDTWSPENAMSNMENALTNEHNNIQAVLVENDTMAGACIQALKAQGLDGKVFVTGMDGDVAALQRIAEGSQSMTMLFEHDFIAKAAVDAAIDLAMGVDHQAVNGTVEAGGESVPAVLLSASKITSDTLYDIVIGKKLQKMEDVYKNVPKNRWPK</sequence>
<feature type="signal peptide" evidence="4">
    <location>
        <begin position="1"/>
        <end position="22"/>
    </location>
</feature>
<dbReference type="OrthoDB" id="9769193at2"/>
<protein>
    <submittedName>
        <fullName evidence="6">ABC-type ribose transport system, periplasmic component</fullName>
    </submittedName>
</protein>
<dbReference type="EMBL" id="CP002116">
    <property type="protein sequence ID" value="ADK82710.1"/>
    <property type="molecule type" value="Genomic_DNA"/>
</dbReference>
<dbReference type="InterPro" id="IPR025997">
    <property type="entry name" value="SBP_2_dom"/>
</dbReference>
<feature type="chain" id="PRO_5003150597" evidence="4">
    <location>
        <begin position="23"/>
        <end position="354"/>
    </location>
</feature>
<dbReference type="eggNOG" id="COG4213">
    <property type="taxonomic scope" value="Bacteria"/>
</dbReference>
<dbReference type="Gene3D" id="3.40.50.2300">
    <property type="match status" value="2"/>
</dbReference>
<dbReference type="GO" id="GO:0030288">
    <property type="term" value="C:outer membrane-bounded periplasmic space"/>
    <property type="evidence" value="ECO:0007669"/>
    <property type="project" value="TreeGrafter"/>
</dbReference>
<gene>
    <name evidence="6" type="ordered locus">Spirs_3624</name>
</gene>
<comment type="similarity">
    <text evidence="2">Belongs to the bacterial solute-binding protein 2 family.</text>
</comment>
<name>E1R7K5_SEDSS</name>
<keyword evidence="7" id="KW-1185">Reference proteome</keyword>
<dbReference type="KEGG" id="ssm:Spirs_3624"/>
<keyword evidence="3 4" id="KW-0732">Signal</keyword>
<dbReference type="RefSeq" id="WP_013256169.1">
    <property type="nucleotide sequence ID" value="NC_014364.1"/>
</dbReference>
<evidence type="ECO:0000313" key="7">
    <source>
        <dbReference type="Proteomes" id="UP000002318"/>
    </source>
</evidence>
<dbReference type="InterPro" id="IPR050555">
    <property type="entry name" value="Bact_Solute-Bind_Prot2"/>
</dbReference>
<dbReference type="CDD" id="cd19992">
    <property type="entry name" value="PBP1_ABC_xylose_binding-like"/>
    <property type="match status" value="1"/>
</dbReference>
<dbReference type="PANTHER" id="PTHR30036:SF1">
    <property type="entry name" value="D-XYLOSE-BINDING PERIPLASMIC PROTEIN"/>
    <property type="match status" value="1"/>
</dbReference>
<evidence type="ECO:0000256" key="2">
    <source>
        <dbReference type="ARBA" id="ARBA00007639"/>
    </source>
</evidence>
<organism evidence="6 7">
    <name type="scientific">Sediminispirochaeta smaragdinae (strain DSM 11293 / JCM 15392 / SEBR 4228)</name>
    <name type="common">Spirochaeta smaragdinae</name>
    <dbReference type="NCBI Taxonomy" id="573413"/>
    <lineage>
        <taxon>Bacteria</taxon>
        <taxon>Pseudomonadati</taxon>
        <taxon>Spirochaetota</taxon>
        <taxon>Spirochaetia</taxon>
        <taxon>Spirochaetales</taxon>
        <taxon>Spirochaetaceae</taxon>
        <taxon>Sediminispirochaeta</taxon>
    </lineage>
</organism>
<evidence type="ECO:0000256" key="3">
    <source>
        <dbReference type="ARBA" id="ARBA00022729"/>
    </source>
</evidence>
<dbReference type="AlphaFoldDB" id="E1R7K5"/>
<dbReference type="SUPFAM" id="SSF53822">
    <property type="entry name" value="Periplasmic binding protein-like I"/>
    <property type="match status" value="1"/>
</dbReference>
<dbReference type="STRING" id="573413.Spirs_3624"/>
<feature type="domain" description="Periplasmic binding protein" evidence="5">
    <location>
        <begin position="40"/>
        <end position="296"/>
    </location>
</feature>
<dbReference type="HOGENOM" id="CLU_037628_13_0_12"/>
<evidence type="ECO:0000256" key="4">
    <source>
        <dbReference type="SAM" id="SignalP"/>
    </source>
</evidence>